<keyword evidence="1" id="KW-0175">Coiled coil</keyword>
<protein>
    <submittedName>
        <fullName evidence="2">Uncharacterized protein</fullName>
    </submittedName>
</protein>
<dbReference type="AlphaFoldDB" id="A0A8S1NDJ2"/>
<keyword evidence="3" id="KW-1185">Reference proteome</keyword>
<feature type="coiled-coil region" evidence="1">
    <location>
        <begin position="6"/>
        <end position="126"/>
    </location>
</feature>
<dbReference type="EMBL" id="CAJJDN010000057">
    <property type="protein sequence ID" value="CAD8091147.1"/>
    <property type="molecule type" value="Genomic_DNA"/>
</dbReference>
<evidence type="ECO:0000256" key="1">
    <source>
        <dbReference type="SAM" id="Coils"/>
    </source>
</evidence>
<organism evidence="2 3">
    <name type="scientific">Paramecium sonneborni</name>
    <dbReference type="NCBI Taxonomy" id="65129"/>
    <lineage>
        <taxon>Eukaryota</taxon>
        <taxon>Sar</taxon>
        <taxon>Alveolata</taxon>
        <taxon>Ciliophora</taxon>
        <taxon>Intramacronucleata</taxon>
        <taxon>Oligohymenophorea</taxon>
        <taxon>Peniculida</taxon>
        <taxon>Parameciidae</taxon>
        <taxon>Paramecium</taxon>
    </lineage>
</organism>
<gene>
    <name evidence="2" type="ORF">PSON_ATCC_30995.1.T0570105</name>
</gene>
<reference evidence="2" key="1">
    <citation type="submission" date="2021-01" db="EMBL/GenBank/DDBJ databases">
        <authorList>
            <consortium name="Genoscope - CEA"/>
            <person name="William W."/>
        </authorList>
    </citation>
    <scope>NUCLEOTIDE SEQUENCE</scope>
</reference>
<dbReference type="OrthoDB" id="298106at2759"/>
<comment type="caution">
    <text evidence="2">The sequence shown here is derived from an EMBL/GenBank/DDBJ whole genome shotgun (WGS) entry which is preliminary data.</text>
</comment>
<name>A0A8S1NDJ2_9CILI</name>
<evidence type="ECO:0000313" key="2">
    <source>
        <dbReference type="EMBL" id="CAD8091147.1"/>
    </source>
</evidence>
<sequence length="239" mass="27583">MIQLTKEHLHDQNKKLTEENQRLELVVYSLQRQLQNLANFIEREKLLQEQVDQLNLELGNLRRDNTNLQEVILSLQFQLNSNINNTQNEKPVNEIDSIKQFYEEQLNALSKENSRLQRLVKDFNNKQISNLQVSAAKLLEIGNKIDLKLGDQSHRRMLSNPTIQSPKGISKEIYQNLIQQLSNQSIDEKSLFASHSKIKLQDSIISSKTLYKQSKMAASAFQAGQIDQPLPQIPNLVKK</sequence>
<proteinExistence type="predicted"/>
<accession>A0A8S1NDJ2</accession>
<dbReference type="Proteomes" id="UP000692954">
    <property type="component" value="Unassembled WGS sequence"/>
</dbReference>
<evidence type="ECO:0000313" key="3">
    <source>
        <dbReference type="Proteomes" id="UP000692954"/>
    </source>
</evidence>